<dbReference type="EMBL" id="JABZMI010000349">
    <property type="protein sequence ID" value="MBF1166093.1"/>
    <property type="molecule type" value="Genomic_DNA"/>
</dbReference>
<feature type="domain" description="C-type lysozyme inhibitor" evidence="7">
    <location>
        <begin position="24"/>
        <end position="90"/>
    </location>
</feature>
<feature type="non-terminal residue" evidence="8">
    <location>
        <position position="116"/>
    </location>
</feature>
<evidence type="ECO:0000259" key="7">
    <source>
        <dbReference type="Pfam" id="PF09864"/>
    </source>
</evidence>
<evidence type="ECO:0000256" key="4">
    <source>
        <dbReference type="ARBA" id="ARBA00023288"/>
    </source>
</evidence>
<comment type="caution">
    <text evidence="8">The sequence shown here is derived from an EMBL/GenBank/DDBJ whole genome shotgun (WGS) entry which is preliminary data.</text>
</comment>
<evidence type="ECO:0000256" key="1">
    <source>
        <dbReference type="ARBA" id="ARBA00022729"/>
    </source>
</evidence>
<dbReference type="AlphaFoldDB" id="A0A930BY23"/>
<evidence type="ECO:0000313" key="8">
    <source>
        <dbReference type="EMBL" id="MBF1166093.1"/>
    </source>
</evidence>
<name>A0A930BY23_9RHOO</name>
<sequence length="116" mass="12341">MKPLYLLPLLAALTAHAAEERLPYTCDNGSRIDISFATDADGRPQATLHFADEAFALPQVPAASGTLYRQGEIRLHTKGDDALFEDGKGNLRRCARGTTPPASSTPSPAAASSFIQ</sequence>
<keyword evidence="4" id="KW-0449">Lipoprotein</keyword>
<reference evidence="8" key="1">
    <citation type="submission" date="2020-04" db="EMBL/GenBank/DDBJ databases">
        <title>Deep metagenomics examines the oral microbiome during advanced dental caries in children, revealing novel taxa and co-occurrences with host molecules.</title>
        <authorList>
            <person name="Baker J.L."/>
            <person name="Morton J.T."/>
            <person name="Dinis M."/>
            <person name="Alvarez R."/>
            <person name="Tran N.C."/>
            <person name="Knight R."/>
            <person name="Edlund A."/>
        </authorList>
    </citation>
    <scope>NUCLEOTIDE SEQUENCE</scope>
    <source>
        <strain evidence="8">JCVI_32_bin.24</strain>
    </source>
</reference>
<dbReference type="Gene3D" id="2.40.128.200">
    <property type="match status" value="1"/>
</dbReference>
<proteinExistence type="predicted"/>
<feature type="compositionally biased region" description="Low complexity" evidence="5">
    <location>
        <begin position="98"/>
        <end position="116"/>
    </location>
</feature>
<dbReference type="InterPro" id="IPR018660">
    <property type="entry name" value="MliC"/>
</dbReference>
<evidence type="ECO:0000256" key="6">
    <source>
        <dbReference type="SAM" id="SignalP"/>
    </source>
</evidence>
<evidence type="ECO:0000256" key="5">
    <source>
        <dbReference type="SAM" id="MobiDB-lite"/>
    </source>
</evidence>
<accession>A0A930BY23</accession>
<dbReference type="SUPFAM" id="SSF141488">
    <property type="entry name" value="YdhA-like"/>
    <property type="match status" value="1"/>
</dbReference>
<dbReference type="Pfam" id="PF09864">
    <property type="entry name" value="MliC"/>
    <property type="match status" value="1"/>
</dbReference>
<feature type="chain" id="PRO_5036782942" evidence="6">
    <location>
        <begin position="18"/>
        <end position="116"/>
    </location>
</feature>
<evidence type="ECO:0000256" key="3">
    <source>
        <dbReference type="ARBA" id="ARBA00023139"/>
    </source>
</evidence>
<evidence type="ECO:0000256" key="2">
    <source>
        <dbReference type="ARBA" id="ARBA00023136"/>
    </source>
</evidence>
<keyword evidence="1 6" id="KW-0732">Signal</keyword>
<dbReference type="InterPro" id="IPR036328">
    <property type="entry name" value="MliC_sf"/>
</dbReference>
<gene>
    <name evidence="8" type="ORF">HXL68_13765</name>
</gene>
<feature type="region of interest" description="Disordered" evidence="5">
    <location>
        <begin position="91"/>
        <end position="116"/>
    </location>
</feature>
<evidence type="ECO:0000313" key="9">
    <source>
        <dbReference type="Proteomes" id="UP000718593"/>
    </source>
</evidence>
<protein>
    <submittedName>
        <fullName evidence="8">MliC family protein</fullName>
    </submittedName>
</protein>
<keyword evidence="2" id="KW-0472">Membrane</keyword>
<dbReference type="Proteomes" id="UP000718593">
    <property type="component" value="Unassembled WGS sequence"/>
</dbReference>
<organism evidence="8 9">
    <name type="scientific">Dechloromonas agitata</name>
    <dbReference type="NCBI Taxonomy" id="73030"/>
    <lineage>
        <taxon>Bacteria</taxon>
        <taxon>Pseudomonadati</taxon>
        <taxon>Pseudomonadota</taxon>
        <taxon>Betaproteobacteria</taxon>
        <taxon>Rhodocyclales</taxon>
        <taxon>Azonexaceae</taxon>
        <taxon>Dechloromonas</taxon>
    </lineage>
</organism>
<feature type="signal peptide" evidence="6">
    <location>
        <begin position="1"/>
        <end position="17"/>
    </location>
</feature>
<keyword evidence="3" id="KW-0564">Palmitate</keyword>